<dbReference type="Proteomes" id="UP001217838">
    <property type="component" value="Unassembled WGS sequence"/>
</dbReference>
<evidence type="ECO:0000313" key="3">
    <source>
        <dbReference type="Proteomes" id="UP001217838"/>
    </source>
</evidence>
<reference evidence="2 3" key="1">
    <citation type="submission" date="2022-11" db="EMBL/GenBank/DDBJ databases">
        <title>Minimal conservation of predation-associated metabolite biosynthetic gene clusters underscores biosynthetic potential of Myxococcota including descriptions for ten novel species: Archangium lansinium sp. nov., Myxococcus landrumus sp. nov., Nannocystis bai.</title>
        <authorList>
            <person name="Ahearne A."/>
            <person name="Stevens C."/>
            <person name="Dowd S."/>
        </authorList>
    </citation>
    <scope>NUCLEOTIDE SEQUENCE [LARGE SCALE GENOMIC DNA]</scope>
    <source>
        <strain evidence="2 3">NCELM</strain>
    </source>
</reference>
<gene>
    <name evidence="2" type="ORF">POL58_16070</name>
</gene>
<feature type="region of interest" description="Disordered" evidence="1">
    <location>
        <begin position="204"/>
        <end position="226"/>
    </location>
</feature>
<dbReference type="PROSITE" id="PS51257">
    <property type="entry name" value="PROKAR_LIPOPROTEIN"/>
    <property type="match status" value="1"/>
</dbReference>
<evidence type="ECO:0000313" key="2">
    <source>
        <dbReference type="EMBL" id="MDC0669270.1"/>
    </source>
</evidence>
<evidence type="ECO:0008006" key="4">
    <source>
        <dbReference type="Google" id="ProtNLM"/>
    </source>
</evidence>
<evidence type="ECO:0000256" key="1">
    <source>
        <dbReference type="SAM" id="MobiDB-lite"/>
    </source>
</evidence>
<organism evidence="2 3">
    <name type="scientific">Nannocystis radixulma</name>
    <dbReference type="NCBI Taxonomy" id="2995305"/>
    <lineage>
        <taxon>Bacteria</taxon>
        <taxon>Pseudomonadati</taxon>
        <taxon>Myxococcota</taxon>
        <taxon>Polyangia</taxon>
        <taxon>Nannocystales</taxon>
        <taxon>Nannocystaceae</taxon>
        <taxon>Nannocystis</taxon>
    </lineage>
</organism>
<accession>A0ABT5B560</accession>
<dbReference type="EMBL" id="JAQNDN010000007">
    <property type="protein sequence ID" value="MDC0669270.1"/>
    <property type="molecule type" value="Genomic_DNA"/>
</dbReference>
<proteinExistence type="predicted"/>
<comment type="caution">
    <text evidence="2">The sequence shown here is derived from an EMBL/GenBank/DDBJ whole genome shotgun (WGS) entry which is preliminary data.</text>
</comment>
<sequence length="226" mass="25323">MTVRRRSSSLLVLAALLILGGCSHRIVLDRRRFDGEIAASDANASKIRVYVSKRLKVTYKIPRNGGVVVDTDIHLSGRRQLLHRIVGRNTRGKLIAVEQRAGRSLVHVAFDDRCSAKRCAFAFVASEDGARFSLAEVPELPPATLAVSARDRGLTRGLRPGFLHHLGEPLQVYRAARRRRGLLTVDLEVVEHVPPRRVRFRIEDGARPERPETPPRRVIGRAKDQE</sequence>
<name>A0ABT5B560_9BACT</name>
<dbReference type="RefSeq" id="WP_271999028.1">
    <property type="nucleotide sequence ID" value="NZ_JAQNDN010000007.1"/>
</dbReference>
<keyword evidence="3" id="KW-1185">Reference proteome</keyword>
<protein>
    <recommendedName>
        <fullName evidence="4">DUF4292 domain-containing protein</fullName>
    </recommendedName>
</protein>